<dbReference type="Gene3D" id="3.60.120.10">
    <property type="entry name" value="Anthranilate synthase"/>
    <property type="match status" value="1"/>
</dbReference>
<dbReference type="SUPFAM" id="SSF56322">
    <property type="entry name" value="ADC synthase"/>
    <property type="match status" value="1"/>
</dbReference>
<gene>
    <name evidence="15 18" type="primary">trpE</name>
    <name evidence="18" type="ORF">ENV70_03450</name>
</gene>
<evidence type="ECO:0000256" key="11">
    <source>
        <dbReference type="ARBA" id="ARBA00023141"/>
    </source>
</evidence>
<dbReference type="InterPro" id="IPR019999">
    <property type="entry name" value="Anth_synth_I-like"/>
</dbReference>
<comment type="catalytic activity">
    <reaction evidence="14 15">
        <text>chorismate + L-glutamine = anthranilate + pyruvate + L-glutamate + H(+)</text>
        <dbReference type="Rhea" id="RHEA:21732"/>
        <dbReference type="ChEBI" id="CHEBI:15361"/>
        <dbReference type="ChEBI" id="CHEBI:15378"/>
        <dbReference type="ChEBI" id="CHEBI:16567"/>
        <dbReference type="ChEBI" id="CHEBI:29748"/>
        <dbReference type="ChEBI" id="CHEBI:29985"/>
        <dbReference type="ChEBI" id="CHEBI:58359"/>
        <dbReference type="EC" id="4.1.3.27"/>
    </reaction>
</comment>
<dbReference type="PRINTS" id="PR00095">
    <property type="entry name" value="ANTSNTHASEI"/>
</dbReference>
<accession>A0A7C6AFX6</accession>
<evidence type="ECO:0000256" key="5">
    <source>
        <dbReference type="ARBA" id="ARBA00012266"/>
    </source>
</evidence>
<keyword evidence="7 15" id="KW-0028">Amino-acid biosynthesis</keyword>
<dbReference type="GO" id="GO:0000162">
    <property type="term" value="P:L-tryptophan biosynthetic process"/>
    <property type="evidence" value="ECO:0007669"/>
    <property type="project" value="UniProtKB-UniPathway"/>
</dbReference>
<dbReference type="GO" id="GO:0004049">
    <property type="term" value="F:anthranilate synthase activity"/>
    <property type="evidence" value="ECO:0007669"/>
    <property type="project" value="UniProtKB-EC"/>
</dbReference>
<keyword evidence="8 15" id="KW-0479">Metal-binding</keyword>
<keyword evidence="12 15" id="KW-0456">Lyase</keyword>
<dbReference type="InterPro" id="IPR005256">
    <property type="entry name" value="Anth_synth_I_PabB"/>
</dbReference>
<feature type="domain" description="Chorismate-utilising enzyme C-terminal" evidence="16">
    <location>
        <begin position="197"/>
        <end position="449"/>
    </location>
</feature>
<dbReference type="InterPro" id="IPR015890">
    <property type="entry name" value="Chorismate_C"/>
</dbReference>
<evidence type="ECO:0000256" key="10">
    <source>
        <dbReference type="ARBA" id="ARBA00022842"/>
    </source>
</evidence>
<comment type="caution">
    <text evidence="18">The sequence shown here is derived from an EMBL/GenBank/DDBJ whole genome shotgun (WGS) entry which is preliminary data.</text>
</comment>
<evidence type="ECO:0000259" key="16">
    <source>
        <dbReference type="Pfam" id="PF00425"/>
    </source>
</evidence>
<evidence type="ECO:0000313" key="18">
    <source>
        <dbReference type="EMBL" id="HHS62659.1"/>
    </source>
</evidence>
<evidence type="ECO:0000256" key="1">
    <source>
        <dbReference type="ARBA" id="ARBA00001946"/>
    </source>
</evidence>
<feature type="domain" description="Anthranilate synthase component I N-terminal" evidence="17">
    <location>
        <begin position="19"/>
        <end position="151"/>
    </location>
</feature>
<evidence type="ECO:0000256" key="14">
    <source>
        <dbReference type="ARBA" id="ARBA00047683"/>
    </source>
</evidence>
<evidence type="ECO:0000256" key="15">
    <source>
        <dbReference type="RuleBase" id="RU364045"/>
    </source>
</evidence>
<dbReference type="UniPathway" id="UPA00035">
    <property type="reaction ID" value="UER00040"/>
</dbReference>
<evidence type="ECO:0000256" key="2">
    <source>
        <dbReference type="ARBA" id="ARBA00004873"/>
    </source>
</evidence>
<dbReference type="Pfam" id="PF00425">
    <property type="entry name" value="Chorismate_bind"/>
    <property type="match status" value="1"/>
</dbReference>
<dbReference type="InterPro" id="IPR006805">
    <property type="entry name" value="Anth_synth_I_N"/>
</dbReference>
<dbReference type="PANTHER" id="PTHR11236:SF48">
    <property type="entry name" value="ISOCHORISMATE SYNTHASE MENF"/>
    <property type="match status" value="1"/>
</dbReference>
<evidence type="ECO:0000256" key="7">
    <source>
        <dbReference type="ARBA" id="ARBA00022605"/>
    </source>
</evidence>
<comment type="function">
    <text evidence="13 15">Part of a heterotetrameric complex that catalyzes the two-step biosynthesis of anthranilate, an intermediate in the biosynthesis of L-tryptophan. In the first step, the glutamine-binding beta subunit (TrpG) of anthranilate synthase (AS) provides the glutamine amidotransferase activity which generates ammonia as a substrate that, along with chorismate, is used in the second step, catalyzed by the large alpha subunit of AS (TrpE) to produce anthranilate. In the absence of TrpG, TrpE can synthesize anthranilate directly from chorismate and high concentrations of ammonia.</text>
</comment>
<dbReference type="AlphaFoldDB" id="A0A7C6AFX6"/>
<dbReference type="Pfam" id="PF04715">
    <property type="entry name" value="Anth_synt_I_N"/>
    <property type="match status" value="1"/>
</dbReference>
<evidence type="ECO:0000256" key="8">
    <source>
        <dbReference type="ARBA" id="ARBA00022723"/>
    </source>
</evidence>
<dbReference type="EC" id="4.1.3.27" evidence="5 15"/>
<evidence type="ECO:0000256" key="4">
    <source>
        <dbReference type="ARBA" id="ARBA00011575"/>
    </source>
</evidence>
<keyword evidence="11 15" id="KW-0057">Aromatic amino acid biosynthesis</keyword>
<comment type="subunit">
    <text evidence="4 15">Heterotetramer consisting of two non-identical subunits: a beta subunit (TrpG) and a large alpha subunit (TrpE).</text>
</comment>
<evidence type="ECO:0000256" key="13">
    <source>
        <dbReference type="ARBA" id="ARBA00025634"/>
    </source>
</evidence>
<name>A0A7C6AFX6_UNCW3</name>
<proteinExistence type="inferred from homology"/>
<comment type="similarity">
    <text evidence="3 15">Belongs to the anthranilate synthase component I family.</text>
</comment>
<keyword evidence="10 15" id="KW-0460">Magnesium</keyword>
<organism evidence="18">
    <name type="scientific">candidate division WOR-3 bacterium</name>
    <dbReference type="NCBI Taxonomy" id="2052148"/>
    <lineage>
        <taxon>Bacteria</taxon>
        <taxon>Bacteria division WOR-3</taxon>
    </lineage>
</organism>
<dbReference type="NCBIfam" id="TIGR00564">
    <property type="entry name" value="trpE_most"/>
    <property type="match status" value="1"/>
</dbReference>
<evidence type="ECO:0000256" key="3">
    <source>
        <dbReference type="ARBA" id="ARBA00009562"/>
    </source>
</evidence>
<evidence type="ECO:0000256" key="6">
    <source>
        <dbReference type="ARBA" id="ARBA00020653"/>
    </source>
</evidence>
<dbReference type="PANTHER" id="PTHR11236">
    <property type="entry name" value="AMINOBENZOATE/ANTHRANILATE SYNTHASE"/>
    <property type="match status" value="1"/>
</dbReference>
<keyword evidence="9 15" id="KW-0822">Tryptophan biosynthesis</keyword>
<reference evidence="18" key="1">
    <citation type="journal article" date="2020" name="mSystems">
        <title>Genome- and Community-Level Interaction Insights into Carbon Utilization and Element Cycling Functions of Hydrothermarchaeota in Hydrothermal Sediment.</title>
        <authorList>
            <person name="Zhou Z."/>
            <person name="Liu Y."/>
            <person name="Xu W."/>
            <person name="Pan J."/>
            <person name="Luo Z.H."/>
            <person name="Li M."/>
        </authorList>
    </citation>
    <scope>NUCLEOTIDE SEQUENCE [LARGE SCALE GENOMIC DNA]</scope>
    <source>
        <strain evidence="18">SpSt-783</strain>
    </source>
</reference>
<comment type="cofactor">
    <cofactor evidence="1 15">
        <name>Mg(2+)</name>
        <dbReference type="ChEBI" id="CHEBI:18420"/>
    </cofactor>
</comment>
<dbReference type="EMBL" id="DTHJ01000071">
    <property type="protein sequence ID" value="HHS62659.1"/>
    <property type="molecule type" value="Genomic_DNA"/>
</dbReference>
<evidence type="ECO:0000259" key="17">
    <source>
        <dbReference type="Pfam" id="PF04715"/>
    </source>
</evidence>
<evidence type="ECO:0000256" key="9">
    <source>
        <dbReference type="ARBA" id="ARBA00022822"/>
    </source>
</evidence>
<evidence type="ECO:0000256" key="12">
    <source>
        <dbReference type="ARBA" id="ARBA00023239"/>
    </source>
</evidence>
<protein>
    <recommendedName>
        <fullName evidence="6 15">Anthranilate synthase component 1</fullName>
        <ecNumber evidence="5 15">4.1.3.27</ecNumber>
    </recommendedName>
</protein>
<sequence>MKDIFNLMIHSSIERFNTSPVEAFAALYEKEPYAFLYESLELGGTYGRYSFLGGKPEIIFKAKNGKIYLSSYDRIRIKYGNPFFHLCKLIRSHKKLRYFAPFTGGAVGYVSYDSIRYSEKIPDENPDELKMPDLLFIFPQEIIIFDHKYKTARIIVYHRDKYRLKFIKEILCSKLIDRQISKKPPKKLNYNTNFSPREFYDVVKRAKDYIYAGDIFQVVLSQRFKTKVDSPHFDIYRALRITNPSPYMYYLKLGDTTILGSSPETLIKLNNKTAISRPLAGTRPRGGDNETDKKLAHELLKDEKEIAEHIMLVDLARNDLGRVCQYGTVKPTVLLKIERYSKVMHIVSNVTGRLRKDCDAIDLFIASFPAGTVSGAPKIRAMEIIDELEPVKRGLYAGAIGYFDFNGNMDFCIAIRTIIIKDNIAYIQGGAGIVADSIPEKEYDETINKTKALKSALEMV</sequence>
<dbReference type="InterPro" id="IPR005801">
    <property type="entry name" value="ADC_synthase"/>
</dbReference>
<dbReference type="GO" id="GO:0046872">
    <property type="term" value="F:metal ion binding"/>
    <property type="evidence" value="ECO:0007669"/>
    <property type="project" value="UniProtKB-KW"/>
</dbReference>
<comment type="pathway">
    <text evidence="2 15">Amino-acid biosynthesis; L-tryptophan biosynthesis; L-tryptophan from chorismate: step 1/5.</text>
</comment>